<dbReference type="Proteomes" id="UP000887569">
    <property type="component" value="Unplaced"/>
</dbReference>
<organism evidence="1 2">
    <name type="scientific">Parascaris univalens</name>
    <name type="common">Nematode worm</name>
    <dbReference type="NCBI Taxonomy" id="6257"/>
    <lineage>
        <taxon>Eukaryota</taxon>
        <taxon>Metazoa</taxon>
        <taxon>Ecdysozoa</taxon>
        <taxon>Nematoda</taxon>
        <taxon>Chromadorea</taxon>
        <taxon>Rhabditida</taxon>
        <taxon>Spirurina</taxon>
        <taxon>Ascaridomorpha</taxon>
        <taxon>Ascaridoidea</taxon>
        <taxon>Ascarididae</taxon>
        <taxon>Parascaris</taxon>
    </lineage>
</organism>
<evidence type="ECO:0000313" key="1">
    <source>
        <dbReference type="Proteomes" id="UP000887569"/>
    </source>
</evidence>
<proteinExistence type="predicted"/>
<dbReference type="WBParaSite" id="PgR083X_g026_t01">
    <property type="protein sequence ID" value="PgR083X_g026_t01"/>
    <property type="gene ID" value="PgR083X_g026"/>
</dbReference>
<sequence length="65" mass="7856">NDLRFTESIPFKEGHYPYVSRRSLSVYFRKVSKKYLIHVEDKNYSRVRLLLLCWFNDKLSGNSKL</sequence>
<dbReference type="AlphaFoldDB" id="A0A915C486"/>
<keyword evidence="1" id="KW-1185">Reference proteome</keyword>
<accession>A0A915C486</accession>
<protein>
    <submittedName>
        <fullName evidence="2">Ovule protein</fullName>
    </submittedName>
</protein>
<evidence type="ECO:0000313" key="2">
    <source>
        <dbReference type="WBParaSite" id="PgR083X_g026_t01"/>
    </source>
</evidence>
<name>A0A915C486_PARUN</name>
<reference evidence="2" key="1">
    <citation type="submission" date="2022-11" db="UniProtKB">
        <authorList>
            <consortium name="WormBaseParasite"/>
        </authorList>
    </citation>
    <scope>IDENTIFICATION</scope>
</reference>